<protein>
    <submittedName>
        <fullName evidence="1">Uncharacterized protein</fullName>
    </submittedName>
</protein>
<sequence length="20" mass="2549">MFHNVKYRIFYNEKSIKFLA</sequence>
<dbReference type="AlphaFoldDB" id="A0A0E9VRW2"/>
<evidence type="ECO:0000313" key="1">
    <source>
        <dbReference type="EMBL" id="JAH80028.1"/>
    </source>
</evidence>
<reference evidence="1" key="1">
    <citation type="submission" date="2014-11" db="EMBL/GenBank/DDBJ databases">
        <authorList>
            <person name="Amaro Gonzalez C."/>
        </authorList>
    </citation>
    <scope>NUCLEOTIDE SEQUENCE</scope>
</reference>
<organism evidence="1">
    <name type="scientific">Anguilla anguilla</name>
    <name type="common">European freshwater eel</name>
    <name type="synonym">Muraena anguilla</name>
    <dbReference type="NCBI Taxonomy" id="7936"/>
    <lineage>
        <taxon>Eukaryota</taxon>
        <taxon>Metazoa</taxon>
        <taxon>Chordata</taxon>
        <taxon>Craniata</taxon>
        <taxon>Vertebrata</taxon>
        <taxon>Euteleostomi</taxon>
        <taxon>Actinopterygii</taxon>
        <taxon>Neopterygii</taxon>
        <taxon>Teleostei</taxon>
        <taxon>Anguilliformes</taxon>
        <taxon>Anguillidae</taxon>
        <taxon>Anguilla</taxon>
    </lineage>
</organism>
<reference evidence="1" key="2">
    <citation type="journal article" date="2015" name="Fish Shellfish Immunol.">
        <title>Early steps in the European eel (Anguilla anguilla)-Vibrio vulnificus interaction in the gills: Role of the RtxA13 toxin.</title>
        <authorList>
            <person name="Callol A."/>
            <person name="Pajuelo D."/>
            <person name="Ebbesson L."/>
            <person name="Teles M."/>
            <person name="MacKenzie S."/>
            <person name="Amaro C."/>
        </authorList>
    </citation>
    <scope>NUCLEOTIDE SEQUENCE</scope>
</reference>
<name>A0A0E9VRW2_ANGAN</name>
<accession>A0A0E9VRW2</accession>
<proteinExistence type="predicted"/>
<dbReference type="EMBL" id="GBXM01028549">
    <property type="protein sequence ID" value="JAH80028.1"/>
    <property type="molecule type" value="Transcribed_RNA"/>
</dbReference>